<comment type="similarity">
    <text evidence="1">Belongs to the thiolase-like superfamily. HMG-CoA synthase family.</text>
</comment>
<evidence type="ECO:0000259" key="3">
    <source>
        <dbReference type="Pfam" id="PF01154"/>
    </source>
</evidence>
<dbReference type="EMBL" id="KK365131">
    <property type="protein sequence ID" value="KCZ82293.1"/>
    <property type="molecule type" value="Genomic_DNA"/>
</dbReference>
<evidence type="ECO:0000256" key="1">
    <source>
        <dbReference type="ARBA" id="ARBA00007061"/>
    </source>
</evidence>
<proteinExistence type="inferred from homology"/>
<dbReference type="InterPro" id="IPR013746">
    <property type="entry name" value="HMG_CoA_synt_C_dom"/>
</dbReference>
<dbReference type="CDD" id="cd00827">
    <property type="entry name" value="init_cond_enzymes"/>
    <property type="match status" value="1"/>
</dbReference>
<organism evidence="5 6">
    <name type="scientific">Anncaliia algerae PRA339</name>
    <dbReference type="NCBI Taxonomy" id="1288291"/>
    <lineage>
        <taxon>Eukaryota</taxon>
        <taxon>Fungi</taxon>
        <taxon>Fungi incertae sedis</taxon>
        <taxon>Microsporidia</taxon>
        <taxon>Tubulinosematoidea</taxon>
        <taxon>Tubulinosematidae</taxon>
        <taxon>Anncaliia</taxon>
    </lineage>
</organism>
<reference evidence="5 6" key="2">
    <citation type="submission" date="2014-03" db="EMBL/GenBank/DDBJ databases">
        <title>The Genome Sequence of Anncaliia algerae insect isolate PRA339.</title>
        <authorList>
            <consortium name="The Broad Institute Genome Sequencing Platform"/>
            <consortium name="The Broad Institute Genome Sequencing Center for Infectious Disease"/>
            <person name="Cuomo C."/>
            <person name="Becnel J."/>
            <person name="Sanscrainte N."/>
            <person name="Walker B."/>
            <person name="Young S.K."/>
            <person name="Zeng Q."/>
            <person name="Gargeya S."/>
            <person name="Fitzgerald M."/>
            <person name="Haas B."/>
            <person name="Abouelleil A."/>
            <person name="Alvarado L."/>
            <person name="Arachchi H.M."/>
            <person name="Berlin A.M."/>
            <person name="Chapman S.B."/>
            <person name="Dewar J."/>
            <person name="Goldberg J."/>
            <person name="Griggs A."/>
            <person name="Gujja S."/>
            <person name="Hansen M."/>
            <person name="Howarth C."/>
            <person name="Imamovic A."/>
            <person name="Larimer J."/>
            <person name="McCowan C."/>
            <person name="Murphy C."/>
            <person name="Neiman D."/>
            <person name="Pearson M."/>
            <person name="Priest M."/>
            <person name="Roberts A."/>
            <person name="Saif S."/>
            <person name="Shea T."/>
            <person name="Sisk P."/>
            <person name="Sykes S."/>
            <person name="Wortman J."/>
            <person name="Nusbaum C."/>
            <person name="Birren B."/>
        </authorList>
    </citation>
    <scope>NUCLEOTIDE SEQUENCE [LARGE SCALE GENOMIC DNA]</scope>
    <source>
        <strain evidence="5 6">PRA339</strain>
    </source>
</reference>
<dbReference type="InterPro" id="IPR013528">
    <property type="entry name" value="HMG_CoA_synth_N"/>
</dbReference>
<dbReference type="STRING" id="1288291.A0A059F4S5"/>
<gene>
    <name evidence="5" type="ORF">H312_00316</name>
</gene>
<accession>A0A059F4S5</accession>
<dbReference type="Gene3D" id="3.40.47.10">
    <property type="match status" value="1"/>
</dbReference>
<protein>
    <submittedName>
        <fullName evidence="5">Hydroxymethylglutaryl-CoA synthase</fullName>
    </submittedName>
</protein>
<reference evidence="6" key="1">
    <citation type="submission" date="2013-02" db="EMBL/GenBank/DDBJ databases">
        <authorList>
            <consortium name="The Broad Institute Genome Sequencing Platform"/>
            <person name="Cuomo C."/>
            <person name="Becnel J."/>
            <person name="Sanscrainte N."/>
            <person name="Walker B."/>
            <person name="Young S.K."/>
            <person name="Zeng Q."/>
            <person name="Gargeya S."/>
            <person name="Fitzgerald M."/>
            <person name="Haas B."/>
            <person name="Abouelleil A."/>
            <person name="Alvarado L."/>
            <person name="Arachchi H.M."/>
            <person name="Berlin A.M."/>
            <person name="Chapman S.B."/>
            <person name="Dewar J."/>
            <person name="Goldberg J."/>
            <person name="Griggs A."/>
            <person name="Gujja S."/>
            <person name="Hansen M."/>
            <person name="Howarth C."/>
            <person name="Imamovic A."/>
            <person name="Larimer J."/>
            <person name="McCowan C."/>
            <person name="Murphy C."/>
            <person name="Neiman D."/>
            <person name="Pearson M."/>
            <person name="Priest M."/>
            <person name="Roberts A."/>
            <person name="Saif S."/>
            <person name="Shea T."/>
            <person name="Sisk P."/>
            <person name="Sykes S."/>
            <person name="Wortman J."/>
            <person name="Nusbaum C."/>
            <person name="Birren B."/>
        </authorList>
    </citation>
    <scope>NUCLEOTIDE SEQUENCE [LARGE SCALE GENOMIC DNA]</scope>
    <source>
        <strain evidence="6">PRA339</strain>
    </source>
</reference>
<dbReference type="VEuPathDB" id="MicrosporidiaDB:H312_00316"/>
<sequence>MTLMDSEITECGIVDIAVQLSHYYCDVKDIAKYFNIDEGKLTVGLGLEEASACALNEDAVTLGLSAIKKLMERNNLEPKDIGRLEVGTESNWDGSKSFKTYLMSLFETNKNISGCDTTNACYGGTNALLNAMYWVESSFWDGKYAIVVCTDTCFYDDKNLIPLAGSAACALLIGKNPVFKFYTGLIEHCFSNTYDFSKPRHSYPYPFLDGKMSVEIYKNSFNHLFDSLKNKSMTEDSFDHICLHTPYPKLPVKICKENNISSDKLEKSILFSKKVGNPYTASLYLSLYSLIYCADIKVGENVLMFSFGSGAASSMFLIKKVRSGIFTEDIFKDRKQVDAATFVHLLNSEMRSVLSESTLKHKKGFVIKSYNEAGKIYELLE</sequence>
<dbReference type="GO" id="GO:0006084">
    <property type="term" value="P:acetyl-CoA metabolic process"/>
    <property type="evidence" value="ECO:0007669"/>
    <property type="project" value="InterPro"/>
</dbReference>
<dbReference type="Pfam" id="PF08540">
    <property type="entry name" value="HMG_CoA_synt_C"/>
    <property type="match status" value="2"/>
</dbReference>
<keyword evidence="2" id="KW-0808">Transferase</keyword>
<feature type="domain" description="Hydroxymethylglutaryl-coenzyme A synthase C-terminal" evidence="4">
    <location>
        <begin position="190"/>
        <end position="251"/>
    </location>
</feature>
<dbReference type="GO" id="GO:0004421">
    <property type="term" value="F:hydroxymethylglutaryl-CoA synthase activity"/>
    <property type="evidence" value="ECO:0007669"/>
    <property type="project" value="InterPro"/>
</dbReference>
<dbReference type="Proteomes" id="UP000030655">
    <property type="component" value="Unassembled WGS sequence"/>
</dbReference>
<evidence type="ECO:0000313" key="6">
    <source>
        <dbReference type="Proteomes" id="UP000030655"/>
    </source>
</evidence>
<dbReference type="AlphaFoldDB" id="A0A059F4S5"/>
<dbReference type="Pfam" id="PF01154">
    <property type="entry name" value="HMG_CoA_synt_N"/>
    <property type="match status" value="1"/>
</dbReference>
<dbReference type="HOGENOM" id="CLU_008065_0_1_1"/>
<evidence type="ECO:0000259" key="4">
    <source>
        <dbReference type="Pfam" id="PF08540"/>
    </source>
</evidence>
<name>A0A059F4S5_9MICR</name>
<dbReference type="InterPro" id="IPR016039">
    <property type="entry name" value="Thiolase-like"/>
</dbReference>
<feature type="domain" description="Hydroxymethylglutaryl-coenzyme A synthase N-terminal" evidence="3">
    <location>
        <begin position="10"/>
        <end position="176"/>
    </location>
</feature>
<dbReference type="PANTHER" id="PTHR43323">
    <property type="entry name" value="3-HYDROXY-3-METHYLGLUTARYL COENZYME A SYNTHASE"/>
    <property type="match status" value="1"/>
</dbReference>
<dbReference type="GO" id="GO:0010142">
    <property type="term" value="P:farnesyl diphosphate biosynthetic process, mevalonate pathway"/>
    <property type="evidence" value="ECO:0007669"/>
    <property type="project" value="InterPro"/>
</dbReference>
<dbReference type="PANTHER" id="PTHR43323:SF2">
    <property type="entry name" value="HYDROXYMETHYLGLUTARYL-COA SYNTHASE"/>
    <property type="match status" value="1"/>
</dbReference>
<feature type="domain" description="Hydroxymethylglutaryl-coenzyme A synthase C-terminal" evidence="4">
    <location>
        <begin position="260"/>
        <end position="319"/>
    </location>
</feature>
<dbReference type="OrthoDB" id="1269963at2759"/>
<keyword evidence="6" id="KW-1185">Reference proteome</keyword>
<evidence type="ECO:0000256" key="2">
    <source>
        <dbReference type="ARBA" id="ARBA00022679"/>
    </source>
</evidence>
<evidence type="ECO:0000313" key="5">
    <source>
        <dbReference type="EMBL" id="KCZ82293.1"/>
    </source>
</evidence>
<dbReference type="SUPFAM" id="SSF53901">
    <property type="entry name" value="Thiolase-like"/>
    <property type="match status" value="1"/>
</dbReference>